<dbReference type="SMART" id="SM00320">
    <property type="entry name" value="WD40"/>
    <property type="match status" value="26"/>
</dbReference>
<feature type="repeat" description="WD" evidence="3">
    <location>
        <begin position="1142"/>
        <end position="1172"/>
    </location>
</feature>
<dbReference type="PROSITE" id="PS00678">
    <property type="entry name" value="WD_REPEATS_1"/>
    <property type="match status" value="12"/>
</dbReference>
<gene>
    <name evidence="7" type="ORF">MBAV_003751</name>
</gene>
<dbReference type="InterPro" id="IPR001245">
    <property type="entry name" value="Ser-Thr/Tyr_kinase_cat_dom"/>
</dbReference>
<feature type="repeat" description="WD" evidence="3">
    <location>
        <begin position="1537"/>
        <end position="1578"/>
    </location>
</feature>
<name>A0A0F3GQ62_9BACT</name>
<dbReference type="PRINTS" id="PR00320">
    <property type="entry name" value="GPROTEINBRPT"/>
</dbReference>
<evidence type="ECO:0000256" key="1">
    <source>
        <dbReference type="ARBA" id="ARBA00022574"/>
    </source>
</evidence>
<keyword evidence="8" id="KW-1185">Reference proteome</keyword>
<dbReference type="PROSITE" id="PS50294">
    <property type="entry name" value="WD_REPEATS_REGION"/>
    <property type="match status" value="17"/>
</dbReference>
<dbReference type="PROSITE" id="PS50082">
    <property type="entry name" value="WD_REPEATS_2"/>
    <property type="match status" value="25"/>
</dbReference>
<dbReference type="InterPro" id="IPR015943">
    <property type="entry name" value="WD40/YVTN_repeat-like_dom_sf"/>
</dbReference>
<keyword evidence="7" id="KW-0723">Serine/threonine-protein kinase</keyword>
<dbReference type="Pfam" id="PF00400">
    <property type="entry name" value="WD40"/>
    <property type="match status" value="20"/>
</dbReference>
<dbReference type="InterPro" id="IPR000719">
    <property type="entry name" value="Prot_kinase_dom"/>
</dbReference>
<keyword evidence="1 3" id="KW-0853">WD repeat</keyword>
<feature type="repeat" description="WD" evidence="3">
    <location>
        <begin position="2070"/>
        <end position="2111"/>
    </location>
</feature>
<dbReference type="PANTHER" id="PTHR19848:SF8">
    <property type="entry name" value="F-BOX AND WD REPEAT DOMAIN CONTAINING 7"/>
    <property type="match status" value="1"/>
</dbReference>
<feature type="compositionally biased region" description="Polar residues" evidence="5">
    <location>
        <begin position="516"/>
        <end position="531"/>
    </location>
</feature>
<dbReference type="Gene3D" id="1.25.40.10">
    <property type="entry name" value="Tetratricopeptide repeat domain"/>
    <property type="match status" value="1"/>
</dbReference>
<feature type="repeat" description="TPR" evidence="4">
    <location>
        <begin position="421"/>
        <end position="454"/>
    </location>
</feature>
<feature type="repeat" description="WD" evidence="3">
    <location>
        <begin position="1986"/>
        <end position="2027"/>
    </location>
</feature>
<feature type="repeat" description="WD" evidence="3">
    <location>
        <begin position="591"/>
        <end position="633"/>
    </location>
</feature>
<feature type="repeat" description="WD" evidence="3">
    <location>
        <begin position="808"/>
        <end position="849"/>
    </location>
</feature>
<accession>A0A0F3GQ62</accession>
<evidence type="ECO:0000256" key="5">
    <source>
        <dbReference type="SAM" id="MobiDB-lite"/>
    </source>
</evidence>
<dbReference type="CDD" id="cd00200">
    <property type="entry name" value="WD40"/>
    <property type="match status" value="4"/>
</dbReference>
<feature type="repeat" description="WD" evidence="3">
    <location>
        <begin position="2028"/>
        <end position="2069"/>
    </location>
</feature>
<feature type="repeat" description="WD" evidence="3">
    <location>
        <begin position="1016"/>
        <end position="1057"/>
    </location>
</feature>
<dbReference type="PROSITE" id="PS50011">
    <property type="entry name" value="PROTEIN_KINASE_DOM"/>
    <property type="match status" value="1"/>
</dbReference>
<comment type="caution">
    <text evidence="7">The sequence shown here is derived from an EMBL/GenBank/DDBJ whole genome shotgun (WGS) entry which is preliminary data.</text>
</comment>
<evidence type="ECO:0000313" key="7">
    <source>
        <dbReference type="EMBL" id="KJU84075.1"/>
    </source>
</evidence>
<evidence type="ECO:0000256" key="2">
    <source>
        <dbReference type="ARBA" id="ARBA00022737"/>
    </source>
</evidence>
<dbReference type="GO" id="GO:0005524">
    <property type="term" value="F:ATP binding"/>
    <property type="evidence" value="ECO:0007669"/>
    <property type="project" value="InterPro"/>
</dbReference>
<dbReference type="Gene3D" id="3.30.200.20">
    <property type="entry name" value="Phosphorylase Kinase, domain 1"/>
    <property type="match status" value="1"/>
</dbReference>
<dbReference type="InterPro" id="IPR001680">
    <property type="entry name" value="WD40_rpt"/>
</dbReference>
<feature type="repeat" description="WD" evidence="3">
    <location>
        <begin position="724"/>
        <end position="765"/>
    </location>
</feature>
<feature type="repeat" description="WD" evidence="3">
    <location>
        <begin position="1710"/>
        <end position="1744"/>
    </location>
</feature>
<keyword evidence="7" id="KW-0808">Transferase</keyword>
<dbReference type="SUPFAM" id="SSF56112">
    <property type="entry name" value="Protein kinase-like (PK-like)"/>
    <property type="match status" value="1"/>
</dbReference>
<dbReference type="PROSITE" id="PS50005">
    <property type="entry name" value="TPR"/>
    <property type="match status" value="1"/>
</dbReference>
<dbReference type="InterPro" id="IPR019775">
    <property type="entry name" value="WD40_repeat_CS"/>
</dbReference>
<keyword evidence="2" id="KW-0677">Repeat</keyword>
<feature type="repeat" description="WD" evidence="3">
    <location>
        <begin position="1090"/>
        <end position="1131"/>
    </location>
</feature>
<dbReference type="Pfam" id="PF00069">
    <property type="entry name" value="Pkinase"/>
    <property type="match status" value="1"/>
</dbReference>
<dbReference type="PROSITE" id="PS00108">
    <property type="entry name" value="PROTEIN_KINASE_ST"/>
    <property type="match status" value="1"/>
</dbReference>
<feature type="repeat" description="WD" evidence="3">
    <location>
        <begin position="2112"/>
        <end position="2153"/>
    </location>
</feature>
<feature type="repeat" description="WD" evidence="3">
    <location>
        <begin position="1216"/>
        <end position="1257"/>
    </location>
</feature>
<dbReference type="GO" id="GO:0004674">
    <property type="term" value="F:protein serine/threonine kinase activity"/>
    <property type="evidence" value="ECO:0007669"/>
    <property type="project" value="UniProtKB-KW"/>
</dbReference>
<feature type="region of interest" description="Disordered" evidence="5">
    <location>
        <begin position="507"/>
        <end position="531"/>
    </location>
</feature>
<dbReference type="Gene3D" id="1.10.510.10">
    <property type="entry name" value="Transferase(Phosphotransferase) domain 1"/>
    <property type="match status" value="1"/>
</dbReference>
<keyword evidence="7" id="KW-0418">Kinase</keyword>
<feature type="repeat" description="WD" evidence="3">
    <location>
        <begin position="1663"/>
        <end position="1704"/>
    </location>
</feature>
<sequence>MKATEWTVGDVLLDLYEIREVYKSGGMGVVYRTFHRGWNVELAMKSPRPEYFQKEEDKRNFEREAETWMDLGLHPNIVSCYYIRRIDDVPRVFAEYLGGGSLRDCIRKRKLTTLESILDMAIQFAIGLNYAHEKGLVHQDIKPANVMLSNDGIVKVTDFGLAKARALTDNKAIEMDISRGALVSYGGMTPAYCSPEQASSAERAMSARASSVGLNSAGLNSALPVSAQQTIITPHTTSSFLEANLKPLSAKTDIWSWGVSIMEIFVGGITWMTGSIADIALENYLKQDPVENVIPPMPPEIIELLRRCFQKEPQDRPDSMLEIVEELKRIYRNITGKAYPRTQYMVGRATADAVNNRAISLIDLNKTSGIDSLWKEALKTNPLHFESTYNLALYEWKNGVITEKDVIRRIKAITTKRHMNWREYHLLGNMYMSYGNYSKAVEELWKAVEPQRPAAAEIKDLVLALCAYGRVFTATASSKDPAAITLWKDVERQCRIIIDNIHDQERTLSRERPSAAATTKNQEYPATQKTPTKGIDPYIASAYTLALTRQGRQREAHEFYTLYCEKSAGMPSSETEAFYRYLPGFELLYTIEEHNGVVNSVAITPDGTRALSAGSDDKTLRLWDINEGKCLTTLYGHNDWVTCVCVTSDGKFAISGSNDKTLRLWDIGPNVENTTGKCVRVLSGYADGITAVAVTPDSRYILAGCTDGSLLLFNLLNGRQLRVYEGNEGSITSLAITPDSLYVVVGRANEKLSLYNIVTGKPLRTFTGHTGSVTSVAISHSGTLLLTGSEDRAIRLYNLSTTECLHTFRGHTGGVLCVALSADETLAISGSKDETLCLWDIRTHQRIVLFKKFEGPAMAITPSGNRAVYGIWNGIKIVEIANRYSLSYAIAIPVSSVEAEEREAAFKKEIEHARSLIQANNIMEVPAIIKKAREIKGYEKDREALEIKEQMAAYFPKKELLDAWPLNTWELNNPEHYTGGVNAVAVTQDDRYAIVGAEDGRLYLWEIETTELKAVFEGHQGSVTTLDISPDGRHVISGSKDKTLRLWELPEESGAHIELEATLSQTISLTYRPSGSKTEPETQKRCKHVFHGHDGIISKVVFATDPRYALSQDDKGLLFFWDLLNKESIRTLYDKDGCTVAALHPDLRYAVSGRSDGTITIWDIALDEHYRTFKMLNKSVTAVAVSADGRFILTGGLYDGTIQLWDFRSGRSLRSFSGHTGGVTTVSFSSDVKYILSVGADKTIRIWDIETNKELRKFTLHGEDINTAVFSPNGWLVVTGSKDRTLSSFYLDWDIEALNYEDWDDRALPYLENFLTLHTPLSQHSLLRRGTPQYSQEDFYQLLRQLSLKGFGWLTPEGIRKRLKRLEKNIIDKSTEADKTYKMLINLAMSIMQEAMKESVAGHNIKAESALQTIKKARSVTGYARDKQLLKVCDKISSVFPKQGISSAWKVRYLKGHEAAINTLAVNADNRHALSGGDDKTIRLWNVETKTLLRVFFGHTAEVTAVAFINDKRFLSGGADRALRLWDINSGQCLRVFSEHSEAIVSLWADRDGLLAVCGCVDGSIRVWDIDGGDIVRVYNTHPGSVNALAVSADLGLMLTGGKDRRLTLWQLSTGEQLHVMQGHSATVNAVTIAPDGMLAVSGGEDRYVRTWDLNTGKAIATYEGHKSAVTAVDISPDGAFAISGGRDKRLCLWSLERHGVVNKDEFLTLKGHIDAVLAVKFTPDASGLLSAGGDRMLCLWHLQWQEDTVLAAEAQQRCKIYMEDFLRRHRPLMKDSLLRRGKPLWGKDALNVFLRELRYRGLGLLSPEQVKQQLLQLSDEQGRKALELEASFVELTEGARASLKEGAYARSLGLVSKAVGIEGYARDPRALGVIAELAIIQPPGKLNTLWKHKTLPVKGLNLSVSMFIPGAVCSGKDDNRYALIAAGSDMAVWDLHTWQSLVAFKGHKDDVLSVDVTADGLVVSGSKDRTLRLWDVATGQCKGVLEGHTGEINALAITANGKHVVSGSDDTTLRLWDVAAMPKAKVFKNNDLMVKSLKISRDEMYLLCGSSDGTVNFMDIASGKVIHTFRGHEGGVTALSVSLNGRHFISCGADAMIRLWDIPTGECLRLFTGHVGAVTTAAITPNSRYLISGGVDKTVRIWDIQSAEPFQVIQWHAGEVRCVAVSADGTFMFSGGLDPFAYLWHLNWHLMLRPLTQWDDGARAFLETFICIRTSKLGTRSVFAKKPQWSEDDFNTLLRDLANAGYGWLAPQGVRQKLDEMAAKWKTVLAEKKRFFEKQFR</sequence>
<dbReference type="InterPro" id="IPR046851">
    <property type="entry name" value="NBCH_WD40"/>
</dbReference>
<feature type="repeat" description="WD" evidence="3">
    <location>
        <begin position="974"/>
        <end position="1015"/>
    </location>
</feature>
<dbReference type="EMBL" id="LACI01001634">
    <property type="protein sequence ID" value="KJU84075.1"/>
    <property type="molecule type" value="Genomic_DNA"/>
</dbReference>
<dbReference type="Pfam" id="PF20426">
    <property type="entry name" value="NBCH_WD40"/>
    <property type="match status" value="1"/>
</dbReference>
<feature type="domain" description="Protein kinase" evidence="6">
    <location>
        <begin position="16"/>
        <end position="328"/>
    </location>
</feature>
<feature type="repeat" description="WD" evidence="3">
    <location>
        <begin position="1496"/>
        <end position="1536"/>
    </location>
</feature>
<dbReference type="InterPro" id="IPR036322">
    <property type="entry name" value="WD40_repeat_dom_sf"/>
</dbReference>
<organism evidence="7 8">
    <name type="scientific">Candidatus Magnetobacterium bavaricum</name>
    <dbReference type="NCBI Taxonomy" id="29290"/>
    <lineage>
        <taxon>Bacteria</taxon>
        <taxon>Pseudomonadati</taxon>
        <taxon>Nitrospirota</taxon>
        <taxon>Thermodesulfovibrionia</taxon>
        <taxon>Thermodesulfovibrionales</taxon>
        <taxon>Candidatus Magnetobacteriaceae</taxon>
        <taxon>Candidatus Magnetobacterium</taxon>
    </lineage>
</organism>
<proteinExistence type="predicted"/>
<feature type="repeat" description="WD" evidence="3">
    <location>
        <begin position="766"/>
        <end position="807"/>
    </location>
</feature>
<reference evidence="7 8" key="1">
    <citation type="submission" date="2015-02" db="EMBL/GenBank/DDBJ databases">
        <title>Single-cell genomics of uncultivated deep-branching MTB reveals a conserved set of magnetosome genes.</title>
        <authorList>
            <person name="Kolinko S."/>
            <person name="Richter M."/>
            <person name="Glockner F.O."/>
            <person name="Brachmann A."/>
            <person name="Schuler D."/>
        </authorList>
    </citation>
    <scope>NUCLEOTIDE SEQUENCE [LARGE SCALE GENOMIC DNA]</scope>
    <source>
        <strain evidence="7">TM-1</strain>
    </source>
</reference>
<dbReference type="SUPFAM" id="SSF50978">
    <property type="entry name" value="WD40 repeat-like"/>
    <property type="match status" value="4"/>
</dbReference>
<dbReference type="InterPro" id="IPR019734">
    <property type="entry name" value="TPR_rpt"/>
</dbReference>
<feature type="repeat" description="WD" evidence="3">
    <location>
        <begin position="1579"/>
        <end position="1620"/>
    </location>
</feature>
<dbReference type="InterPro" id="IPR011009">
    <property type="entry name" value="Kinase-like_dom_sf"/>
</dbReference>
<feature type="repeat" description="WD" evidence="3">
    <location>
        <begin position="682"/>
        <end position="723"/>
    </location>
</feature>
<feature type="repeat" description="WD" evidence="3">
    <location>
        <begin position="1173"/>
        <end position="1215"/>
    </location>
</feature>
<dbReference type="EC" id="2.7.-.-" evidence="7"/>
<feature type="repeat" description="WD" evidence="3">
    <location>
        <begin position="1454"/>
        <end position="1495"/>
    </location>
</feature>
<dbReference type="PANTHER" id="PTHR19848">
    <property type="entry name" value="WD40 REPEAT PROTEIN"/>
    <property type="match status" value="1"/>
</dbReference>
<feature type="repeat" description="WD" evidence="3">
    <location>
        <begin position="1621"/>
        <end position="1662"/>
    </location>
</feature>
<protein>
    <submittedName>
        <fullName evidence="7">Serine/threonine protein kinase domain protein</fullName>
        <ecNumber evidence="7">2.7.-.-</ecNumber>
    </submittedName>
</protein>
<evidence type="ECO:0000256" key="4">
    <source>
        <dbReference type="PROSITE-ProRule" id="PRU00339"/>
    </source>
</evidence>
<feature type="repeat" description="WD" evidence="3">
    <location>
        <begin position="1945"/>
        <end position="1985"/>
    </location>
</feature>
<evidence type="ECO:0000259" key="6">
    <source>
        <dbReference type="PROSITE" id="PS50011"/>
    </source>
</evidence>
<dbReference type="SMART" id="SM00220">
    <property type="entry name" value="S_TKc"/>
    <property type="match status" value="1"/>
</dbReference>
<feature type="repeat" description="WD" evidence="3">
    <location>
        <begin position="2154"/>
        <end position="2188"/>
    </location>
</feature>
<dbReference type="Gene3D" id="2.130.10.10">
    <property type="entry name" value="YVTN repeat-like/Quinoprotein amine dehydrogenase"/>
    <property type="match status" value="8"/>
</dbReference>
<dbReference type="Pfam" id="PF07714">
    <property type="entry name" value="PK_Tyr_Ser-Thr"/>
    <property type="match status" value="1"/>
</dbReference>
<dbReference type="InterPro" id="IPR020472">
    <property type="entry name" value="WD40_PAC1"/>
</dbReference>
<dbReference type="InterPro" id="IPR011990">
    <property type="entry name" value="TPR-like_helical_dom_sf"/>
</dbReference>
<dbReference type="SUPFAM" id="SSF48452">
    <property type="entry name" value="TPR-like"/>
    <property type="match status" value="1"/>
</dbReference>
<dbReference type="PATRIC" id="fig|29290.4.peg.4989"/>
<evidence type="ECO:0000256" key="3">
    <source>
        <dbReference type="PROSITE-ProRule" id="PRU00221"/>
    </source>
</evidence>
<dbReference type="Proteomes" id="UP000033423">
    <property type="component" value="Unassembled WGS sequence"/>
</dbReference>
<evidence type="ECO:0000313" key="8">
    <source>
        <dbReference type="Proteomes" id="UP000033423"/>
    </source>
</evidence>
<keyword evidence="4" id="KW-0802">TPR repeat</keyword>
<feature type="repeat" description="WD" evidence="3">
    <location>
        <begin position="634"/>
        <end position="667"/>
    </location>
</feature>
<dbReference type="InterPro" id="IPR008271">
    <property type="entry name" value="Ser/Thr_kinase_AS"/>
</dbReference>
<dbReference type="CDD" id="cd14014">
    <property type="entry name" value="STKc_PknB_like"/>
    <property type="match status" value="1"/>
</dbReference>